<name>A0A4P1RMN0_LUPAN</name>
<sequence length="813" mass="92975">MASSSSSSSTPRNFSKMEPSSRSLPQRPYSPIPSPFMTGPISSPPHSPPPAPLLESQPRDPNAPPRDPYYEPGSPVQPKITYYQRVADKRLRVEAKRKKNLLYGFHLRPTAAKILESNSVEPLQNFIQEFTELPNRKKYARKKIFKSLSYHYPASFSIKLANLLLLHPPQHIRNEVVLLLHKVLTRTHDDRRIGYAILIELKTPIFESFKIELEELLLAQLSKTIGNLDSRINEFPSGGWIELHEYIVSCISLNSNDDDSVLEQRKGLMLFANLSNDTVQMREFWKIHYTAVYNNLKARMLDETSNEYFQALTFDALLTMIRMAQNLGGTEIARSIFLMLLDCIGRHSDEAIVLRRVHDLGDFVFMGAGEVINGKEKNVFQSMLGIAEKKDASEELRYAAMQVLKDIGEENGDIMLPVIKELSYDDAQRVLKVSMDMLLCIEDDPIWFEFNEEESISAGLSESFTLGKFLLNLLFCQGDGSIVVSIAFELLKTTCAASKDWRKHHAEMIVISALADRQKDEVAKRFVEVEKLVFDSLNGHHRVIWAAVNAIRILSEHNLIPNVQYHIKFFSKLFSIVKCSPFPNVQIEAVLAIRSLVANCRLFVKMASFWEEIFMLMVELLKNDNQKIQEEAVETLKSVAVLILTNFEKYYDAAVKSLKAILFDDYRVPNKYLHAKSLECMSSFLMRNEFVNFEKEDAVKSVKFLIMSMAQTFEGRLLPYVDDLFSTVAQLWGNDLPDRMKEIAVSIFNIIVPHFPDKLQMNDAADILGPNKENLPQILYIFSIILFRSERLATEQTYAEITQFLDKHEDGLL</sequence>
<keyword evidence="5" id="KW-0653">Protein transport</keyword>
<proteinExistence type="predicted"/>
<evidence type="ECO:0000313" key="7">
    <source>
        <dbReference type="EMBL" id="OIW14131.1"/>
    </source>
</evidence>
<dbReference type="PANTHER" id="PTHR10527">
    <property type="entry name" value="IMPORTIN BETA"/>
    <property type="match status" value="1"/>
</dbReference>
<dbReference type="InterPro" id="IPR040122">
    <property type="entry name" value="Importin_beta"/>
</dbReference>
<dbReference type="InterPro" id="IPR011989">
    <property type="entry name" value="ARM-like"/>
</dbReference>
<evidence type="ECO:0000256" key="3">
    <source>
        <dbReference type="ARBA" id="ARBA00022490"/>
    </source>
</evidence>
<dbReference type="STRING" id="3871.A0A4P1RMN0"/>
<evidence type="ECO:0000313" key="8">
    <source>
        <dbReference type="Proteomes" id="UP000188354"/>
    </source>
</evidence>
<dbReference type="AlphaFoldDB" id="A0A4P1RMN0"/>
<dbReference type="InterPro" id="IPR016024">
    <property type="entry name" value="ARM-type_fold"/>
</dbReference>
<keyword evidence="2" id="KW-0813">Transport</keyword>
<dbReference type="EMBL" id="CM007364">
    <property type="protein sequence ID" value="OIW14131.1"/>
    <property type="molecule type" value="Genomic_DNA"/>
</dbReference>
<dbReference type="GO" id="GO:0006606">
    <property type="term" value="P:protein import into nucleus"/>
    <property type="evidence" value="ECO:0007669"/>
    <property type="project" value="InterPro"/>
</dbReference>
<evidence type="ECO:0000256" key="2">
    <source>
        <dbReference type="ARBA" id="ARBA00022448"/>
    </source>
</evidence>
<keyword evidence="3" id="KW-0963">Cytoplasm</keyword>
<feature type="compositionally biased region" description="Polar residues" evidence="6">
    <location>
        <begin position="10"/>
        <end position="24"/>
    </location>
</feature>
<dbReference type="SUPFAM" id="SSF48371">
    <property type="entry name" value="ARM repeat"/>
    <property type="match status" value="1"/>
</dbReference>
<evidence type="ECO:0000256" key="6">
    <source>
        <dbReference type="SAM" id="MobiDB-lite"/>
    </source>
</evidence>
<dbReference type="Gramene" id="OIW14131">
    <property type="protein sequence ID" value="OIW14131"/>
    <property type="gene ID" value="TanjilG_21271"/>
</dbReference>
<dbReference type="Gene3D" id="1.25.10.10">
    <property type="entry name" value="Leucine-rich Repeat Variant"/>
    <property type="match status" value="1"/>
</dbReference>
<accession>A0A4P1RMN0</accession>
<comment type="subcellular location">
    <subcellularLocation>
        <location evidence="1">Cytoplasm</location>
    </subcellularLocation>
</comment>
<reference evidence="7 8" key="1">
    <citation type="journal article" date="2017" name="Plant Biotechnol. J.">
        <title>A comprehensive draft genome sequence for lupin (Lupinus angustifolius), an emerging health food: insights into plant-microbe interactions and legume evolution.</title>
        <authorList>
            <person name="Hane J.K."/>
            <person name="Ming Y."/>
            <person name="Kamphuis L.G."/>
            <person name="Nelson M.N."/>
            <person name="Garg G."/>
            <person name="Atkins C.A."/>
            <person name="Bayer P.E."/>
            <person name="Bravo A."/>
            <person name="Bringans S."/>
            <person name="Cannon S."/>
            <person name="Edwards D."/>
            <person name="Foley R."/>
            <person name="Gao L.L."/>
            <person name="Harrison M.J."/>
            <person name="Huang W."/>
            <person name="Hurgobin B."/>
            <person name="Li S."/>
            <person name="Liu C.W."/>
            <person name="McGrath A."/>
            <person name="Morahan G."/>
            <person name="Murray J."/>
            <person name="Weller J."/>
            <person name="Jian J."/>
            <person name="Singh K.B."/>
        </authorList>
    </citation>
    <scope>NUCLEOTIDE SEQUENCE [LARGE SCALE GENOMIC DNA]</scope>
    <source>
        <strain evidence="8">cv. Tanjil</strain>
        <tissue evidence="7">Whole plant</tissue>
    </source>
</reference>
<gene>
    <name evidence="7" type="ORF">TanjilG_21271</name>
</gene>
<dbReference type="GO" id="GO:0005737">
    <property type="term" value="C:cytoplasm"/>
    <property type="evidence" value="ECO:0007669"/>
    <property type="project" value="UniProtKB-SubCell"/>
</dbReference>
<protein>
    <submittedName>
        <fullName evidence="7">Uncharacterized protein</fullName>
    </submittedName>
</protein>
<keyword evidence="4" id="KW-0677">Repeat</keyword>
<feature type="compositionally biased region" description="Pro residues" evidence="6">
    <location>
        <begin position="42"/>
        <end position="52"/>
    </location>
</feature>
<keyword evidence="8" id="KW-1185">Reference proteome</keyword>
<evidence type="ECO:0000256" key="1">
    <source>
        <dbReference type="ARBA" id="ARBA00004496"/>
    </source>
</evidence>
<evidence type="ECO:0000256" key="5">
    <source>
        <dbReference type="ARBA" id="ARBA00022927"/>
    </source>
</evidence>
<feature type="region of interest" description="Disordered" evidence="6">
    <location>
        <begin position="1"/>
        <end position="76"/>
    </location>
</feature>
<dbReference type="Proteomes" id="UP000188354">
    <property type="component" value="Chromosome LG04"/>
</dbReference>
<organism evidence="7 8">
    <name type="scientific">Lupinus angustifolius</name>
    <name type="common">Narrow-leaved blue lupine</name>
    <dbReference type="NCBI Taxonomy" id="3871"/>
    <lineage>
        <taxon>Eukaryota</taxon>
        <taxon>Viridiplantae</taxon>
        <taxon>Streptophyta</taxon>
        <taxon>Embryophyta</taxon>
        <taxon>Tracheophyta</taxon>
        <taxon>Spermatophyta</taxon>
        <taxon>Magnoliopsida</taxon>
        <taxon>eudicotyledons</taxon>
        <taxon>Gunneridae</taxon>
        <taxon>Pentapetalae</taxon>
        <taxon>rosids</taxon>
        <taxon>fabids</taxon>
        <taxon>Fabales</taxon>
        <taxon>Fabaceae</taxon>
        <taxon>Papilionoideae</taxon>
        <taxon>50 kb inversion clade</taxon>
        <taxon>genistoids sensu lato</taxon>
        <taxon>core genistoids</taxon>
        <taxon>Genisteae</taxon>
        <taxon>Lupinus</taxon>
    </lineage>
</organism>
<evidence type="ECO:0000256" key="4">
    <source>
        <dbReference type="ARBA" id="ARBA00022737"/>
    </source>
</evidence>